<organism evidence="2 3">
    <name type="scientific">Anopheles maculatus</name>
    <dbReference type="NCBI Taxonomy" id="74869"/>
    <lineage>
        <taxon>Eukaryota</taxon>
        <taxon>Metazoa</taxon>
        <taxon>Ecdysozoa</taxon>
        <taxon>Arthropoda</taxon>
        <taxon>Hexapoda</taxon>
        <taxon>Insecta</taxon>
        <taxon>Pterygota</taxon>
        <taxon>Neoptera</taxon>
        <taxon>Endopterygota</taxon>
        <taxon>Diptera</taxon>
        <taxon>Nematocera</taxon>
        <taxon>Culicoidea</taxon>
        <taxon>Culicidae</taxon>
        <taxon>Anophelinae</taxon>
        <taxon>Anopheles</taxon>
        <taxon>Anopheles maculatus group</taxon>
    </lineage>
</organism>
<evidence type="ECO:0000313" key="2">
    <source>
        <dbReference type="EnsemblMetazoa" id="AMAM000323-PA"/>
    </source>
</evidence>
<evidence type="ECO:0000313" key="3">
    <source>
        <dbReference type="Proteomes" id="UP000075901"/>
    </source>
</evidence>
<accession>A0A182S5Z5</accession>
<feature type="compositionally biased region" description="Low complexity" evidence="1">
    <location>
        <begin position="385"/>
        <end position="397"/>
    </location>
</feature>
<evidence type="ECO:0008006" key="4">
    <source>
        <dbReference type="Google" id="ProtNLM"/>
    </source>
</evidence>
<dbReference type="EnsemblMetazoa" id="AMAM000323-RA">
    <property type="protein sequence ID" value="AMAM000323-PA"/>
    <property type="gene ID" value="AMAM000323"/>
</dbReference>
<feature type="region of interest" description="Disordered" evidence="1">
    <location>
        <begin position="385"/>
        <end position="430"/>
    </location>
</feature>
<proteinExistence type="predicted"/>
<reference evidence="3" key="1">
    <citation type="submission" date="2013-09" db="EMBL/GenBank/DDBJ databases">
        <title>The Genome Sequence of Anopheles maculatus species B.</title>
        <authorList>
            <consortium name="The Broad Institute Genomics Platform"/>
            <person name="Neafsey D.E."/>
            <person name="Besansky N."/>
            <person name="Howell P."/>
            <person name="Walton C."/>
            <person name="Young S.K."/>
            <person name="Zeng Q."/>
            <person name="Gargeya S."/>
            <person name="Fitzgerald M."/>
            <person name="Haas B."/>
            <person name="Abouelleil A."/>
            <person name="Allen A.W."/>
            <person name="Alvarado L."/>
            <person name="Arachchi H.M."/>
            <person name="Berlin A.M."/>
            <person name="Chapman S.B."/>
            <person name="Gainer-Dewar J."/>
            <person name="Goldberg J."/>
            <person name="Griggs A."/>
            <person name="Gujja S."/>
            <person name="Hansen M."/>
            <person name="Howarth C."/>
            <person name="Imamovic A."/>
            <person name="Ireland A."/>
            <person name="Larimer J."/>
            <person name="McCowan C."/>
            <person name="Murphy C."/>
            <person name="Pearson M."/>
            <person name="Poon T.W."/>
            <person name="Priest M."/>
            <person name="Roberts A."/>
            <person name="Saif S."/>
            <person name="Shea T."/>
            <person name="Sisk P."/>
            <person name="Sykes S."/>
            <person name="Wortman J."/>
            <person name="Nusbaum C."/>
            <person name="Birren B."/>
        </authorList>
    </citation>
    <scope>NUCLEOTIDE SEQUENCE [LARGE SCALE GENOMIC DNA]</scope>
    <source>
        <strain evidence="3">maculatus3</strain>
    </source>
</reference>
<keyword evidence="3" id="KW-1185">Reference proteome</keyword>
<sequence length="986" mass="106864">MTPAENMIITQQNLALDILIWIVTIRMMRYRYPKNPFAKRAAPTEVRNVASTDLNVQQTECVQIIEKHLEQTIRHCLVLANRSIAHKGAQNMVDKNVCSAFELSLNEAITKCLPDIVNSNHAGALRWFALLISGTTMAEHHLSVADHCMRMLKSVAEEMRKRNNPYAALLRTRFGLHGSPFDSEVFEAPSMDGRVAFGGGASGYPFGCGTATNGLNMNGGGGSSGNGCCNNSSKGGGNNANGPPIGSSVLTGPSPIDLRLMCFADGADLKCLFEQLRSRSIGSHFMGLLEVEPLHYSCCATSDATRLENIDANGNATTTTAASSSTVNGFGGPGASGMGNGITIEPVSGANMLMDNMGGVDVKVDIPNDTQGEHSDTMIVSYLASGSQQTSNSGSQGKIATGASSSSSSSVGPSNKKSTGQPSSGLDKENIGDALMNNVKNVLVDKIFFKALQQHKLKSAGNAGTADTIGFPTYLQQTHADSHNNKPNAINIGSEEEIVKLDPLSIVDEVANWVTYPIAPWLKCTTPDFERASKAVSFVSNDAANLDLQQGSHTSLLNNKIQEYLDEKSTTGAETGNDQQQPTGEGLPWHKLLASPPKHTIVVERMHSSAIRYVTLDFGAPIMLTDVIIPAHSDLASLSIDVWCFEEEADSVRLVVSQDIHSRTLVLSDLQPPPICRYLKITITGRYGMTATRCRIPMGSFFGHIVILDREAYADPVMKFLHKSKPNVQTQLKVLKALYEDVHCRYCLASSKLMDLLVPYLNSDASNIAHMQAFLNRMKDTSFGGALGADMYGTYGTYGSSVGGGSSASVECAKVTAAYEECIGFQHQLNVIRRVIDRIRPSIEANHPLLVQLMLPTQPSPLKNGCSDLSSIYTDKLRVMSECLIEVILQLITMYGGSSMSALGVGIDQPNLDQQQQQQQQQQMDQEMCNLLFDTMVIAGDAHTQLATCSMLVRLCCFESWWGDFLADKFLTLYSSQNDRIFPQDR</sequence>
<dbReference type="VEuPathDB" id="VectorBase:AMAM000323"/>
<evidence type="ECO:0000256" key="1">
    <source>
        <dbReference type="SAM" id="MobiDB-lite"/>
    </source>
</evidence>
<name>A0A182S5Z5_9DIPT</name>
<feature type="compositionally biased region" description="Polar residues" evidence="1">
    <location>
        <begin position="411"/>
        <end position="424"/>
    </location>
</feature>
<protein>
    <recommendedName>
        <fullName evidence="4">UBC core domain-containing protein</fullName>
    </recommendedName>
</protein>
<reference evidence="2" key="2">
    <citation type="submission" date="2020-05" db="UniProtKB">
        <authorList>
            <consortium name="EnsemblMetazoa"/>
        </authorList>
    </citation>
    <scope>IDENTIFICATION</scope>
    <source>
        <strain evidence="2">maculatus3</strain>
    </source>
</reference>
<dbReference type="Proteomes" id="UP000075901">
    <property type="component" value="Unassembled WGS sequence"/>
</dbReference>
<dbReference type="AlphaFoldDB" id="A0A182S5Z5"/>